<protein>
    <recommendedName>
        <fullName evidence="2">DUF4283 domain-containing protein</fullName>
    </recommendedName>
</protein>
<dbReference type="OrthoDB" id="1113518at2759"/>
<accession>A0A843W3H4</accession>
<dbReference type="Proteomes" id="UP000652761">
    <property type="component" value="Unassembled WGS sequence"/>
</dbReference>
<dbReference type="InterPro" id="IPR040256">
    <property type="entry name" value="At4g02000-like"/>
</dbReference>
<dbReference type="InterPro" id="IPR036691">
    <property type="entry name" value="Endo/exonu/phosph_ase_sf"/>
</dbReference>
<proteinExistence type="predicted"/>
<dbReference type="Gene3D" id="3.60.10.10">
    <property type="entry name" value="Endonuclease/exonuclease/phosphatase"/>
    <property type="match status" value="1"/>
</dbReference>
<dbReference type="AlphaFoldDB" id="A0A843W3H4"/>
<dbReference type="PANTHER" id="PTHR31286:SF180">
    <property type="entry name" value="OS10G0362600 PROTEIN"/>
    <property type="match status" value="1"/>
</dbReference>
<dbReference type="PANTHER" id="PTHR31286">
    <property type="entry name" value="GLYCINE-RICH CELL WALL STRUCTURAL PROTEIN 1.8-LIKE"/>
    <property type="match status" value="1"/>
</dbReference>
<reference evidence="3" key="1">
    <citation type="submission" date="2017-07" db="EMBL/GenBank/DDBJ databases">
        <title>Taro Niue Genome Assembly and Annotation.</title>
        <authorList>
            <person name="Atibalentja N."/>
            <person name="Keating K."/>
            <person name="Fields C.J."/>
        </authorList>
    </citation>
    <scope>NUCLEOTIDE SEQUENCE</scope>
    <source>
        <strain evidence="3">Niue_2</strain>
        <tissue evidence="3">Leaf</tissue>
    </source>
</reference>
<evidence type="ECO:0000256" key="1">
    <source>
        <dbReference type="SAM" id="MobiDB-lite"/>
    </source>
</evidence>
<evidence type="ECO:0000259" key="2">
    <source>
        <dbReference type="Pfam" id="PF14111"/>
    </source>
</evidence>
<dbReference type="Pfam" id="PF14111">
    <property type="entry name" value="DUF4283"/>
    <property type="match status" value="1"/>
</dbReference>
<comment type="caution">
    <text evidence="3">The sequence shown here is derived from an EMBL/GenBank/DDBJ whole genome shotgun (WGS) entry which is preliminary data.</text>
</comment>
<dbReference type="SUPFAM" id="SSF56219">
    <property type="entry name" value="DNase I-like"/>
    <property type="match status" value="1"/>
</dbReference>
<dbReference type="EMBL" id="NMUH01002248">
    <property type="protein sequence ID" value="MQL98843.1"/>
    <property type="molecule type" value="Genomic_DNA"/>
</dbReference>
<keyword evidence="4" id="KW-1185">Reference proteome</keyword>
<sequence>MDHLSVGKTPDRTRDSLSRPPVGYGSVLVFSVLDINSGLASRWLTRALFNPHSLLSTSPTFTLELLHEFRWFAGARGKAVVRVVAADQAGNVELERGVRGAFLGFRRDSRFFGSLIAFLSCGAKLPVRAIAHVMRMERIALEGLAGAVVSPAAMAVQDLSSVANTDPGRRSYAQIISSTKPPPSIPIGIKPPSFTDSGEPAVFFTREEVSKSIQTLKFALITRCPFGRCSIPDFKSLLSQRMLLKGEYIVSVLNNRHLLLRFEEEEDYLKVIMRRSLYLKGLLYRFFKWDPHFDFNADPTVIPIWIGLPMLPVNYYFEDFLKSIPGNLGRVLRIYEPTMALTQTKEAFVCIELDILKARPERIWIGCGSEGFWQNISYYGIPAICSFCHKLGHDVSTCHKKAKPSEGHVQEVIAVQMAQNNAPTPVPAKRSWRQKNPQEKPFQLSSGNRFSILQEGVHGIEGNQVLPKESPPKDDLFLPEDVVPVEGLHGDATLRGQLPTMEDIIQDEETGLHAQVSLREHPSIEVCDAPDPSTEACDAHIPVMEQELRPSSPGTVADTAVENLEGIDSSDLFPIPPDEQLHKASIIAARENAFMPTIEDMETTQAKRRTGVITRIVNDHNADIVLSSSDQQVTLSVIQEDQAHMLITFVYASCTVSSRRCLFDDLIAQSDNVSVPWIIGGDFNCISTPSEKSGGLFGNLQSMVDFNAFMHASSLVDAGFVGSPFTWVNNRTGQASIKARLDRFLMNSAFVNNYQGFNVKHLIRCTSDHSPLLASIVTDTRPPARFVFQAMWTYHDSFLDVIKLTWNEYTTWHPNPFTIFLMKLKAIKQALRVWNKNTFGNVEDNVKRLELEVALHQDTFDCLPSPENRAALNKVSANYKKALLCLDTFWAQKARMNWLENGDRNSANSRWIPGKGDKVDFIHDSWYGDQSIAETLLGPPPAGITLQAVVKDPYHPARSLVPPQVFLDLSLTQDEDKCIWKPSSSGEFTTKSTYDLRLSNNSVEMVPPLVVGPFVRDCEAERLFLCCVVRVGYWPDQPVVHSCVVTSFFLTRALPLAVVREFVTRGRASTSWCGVPYIESVSVCACVAFCRTCDYVVFFPGVELGSVWMTGIELFHQSAQGVRSRFDLRGQVAGVKGAAPLAGVSGGSAPRS</sequence>
<evidence type="ECO:0000313" key="3">
    <source>
        <dbReference type="EMBL" id="MQL98843.1"/>
    </source>
</evidence>
<gene>
    <name evidence="3" type="ORF">Taro_031558</name>
</gene>
<name>A0A843W3H4_COLES</name>
<feature type="domain" description="DUF4283" evidence="2">
    <location>
        <begin position="214"/>
        <end position="296"/>
    </location>
</feature>
<evidence type="ECO:0000313" key="4">
    <source>
        <dbReference type="Proteomes" id="UP000652761"/>
    </source>
</evidence>
<organism evidence="3 4">
    <name type="scientific">Colocasia esculenta</name>
    <name type="common">Wild taro</name>
    <name type="synonym">Arum esculentum</name>
    <dbReference type="NCBI Taxonomy" id="4460"/>
    <lineage>
        <taxon>Eukaryota</taxon>
        <taxon>Viridiplantae</taxon>
        <taxon>Streptophyta</taxon>
        <taxon>Embryophyta</taxon>
        <taxon>Tracheophyta</taxon>
        <taxon>Spermatophyta</taxon>
        <taxon>Magnoliopsida</taxon>
        <taxon>Liliopsida</taxon>
        <taxon>Araceae</taxon>
        <taxon>Aroideae</taxon>
        <taxon>Colocasieae</taxon>
        <taxon>Colocasia</taxon>
    </lineage>
</organism>
<feature type="region of interest" description="Disordered" evidence="1">
    <location>
        <begin position="422"/>
        <end position="444"/>
    </location>
</feature>
<dbReference type="InterPro" id="IPR025558">
    <property type="entry name" value="DUF4283"/>
</dbReference>